<dbReference type="Pfam" id="PF00126">
    <property type="entry name" value="HTH_1"/>
    <property type="match status" value="1"/>
</dbReference>
<dbReference type="PANTHER" id="PTHR30537:SF74">
    <property type="entry name" value="HTH-TYPE TRANSCRIPTIONAL REGULATOR TRPI"/>
    <property type="match status" value="1"/>
</dbReference>
<evidence type="ECO:0000256" key="4">
    <source>
        <dbReference type="ARBA" id="ARBA00023163"/>
    </source>
</evidence>
<dbReference type="Gene3D" id="3.40.190.10">
    <property type="entry name" value="Periplasmic binding protein-like II"/>
    <property type="match status" value="2"/>
</dbReference>
<dbReference type="Proteomes" id="UP000555756">
    <property type="component" value="Unassembled WGS sequence"/>
</dbReference>
<protein>
    <submittedName>
        <fullName evidence="6">LysR family transcriptional regulator</fullName>
    </submittedName>
</protein>
<dbReference type="GO" id="GO:0006351">
    <property type="term" value="P:DNA-templated transcription"/>
    <property type="evidence" value="ECO:0007669"/>
    <property type="project" value="TreeGrafter"/>
</dbReference>
<evidence type="ECO:0000313" key="7">
    <source>
        <dbReference type="Proteomes" id="UP000555756"/>
    </source>
</evidence>
<evidence type="ECO:0000259" key="5">
    <source>
        <dbReference type="PROSITE" id="PS50931"/>
    </source>
</evidence>
<keyword evidence="2" id="KW-0805">Transcription regulation</keyword>
<comment type="similarity">
    <text evidence="1">Belongs to the LysR transcriptional regulatory family.</text>
</comment>
<evidence type="ECO:0000256" key="1">
    <source>
        <dbReference type="ARBA" id="ARBA00009437"/>
    </source>
</evidence>
<dbReference type="PRINTS" id="PR00039">
    <property type="entry name" value="HTHLYSR"/>
</dbReference>
<keyword evidence="3" id="KW-0238">DNA-binding</keyword>
<dbReference type="Pfam" id="PF03466">
    <property type="entry name" value="LysR_substrate"/>
    <property type="match status" value="1"/>
</dbReference>
<gene>
    <name evidence="6" type="ORF">HLH34_18390</name>
</gene>
<reference evidence="6 7" key="1">
    <citation type="submission" date="2020-04" db="EMBL/GenBank/DDBJ databases">
        <title>Description of novel Gluconacetobacter.</title>
        <authorList>
            <person name="Sombolestani A."/>
        </authorList>
    </citation>
    <scope>NUCLEOTIDE SEQUENCE [LARGE SCALE GENOMIC DNA]</scope>
    <source>
        <strain evidence="6 7">LMG 21311</strain>
    </source>
</reference>
<dbReference type="AlphaFoldDB" id="A0A7W4JVZ8"/>
<accession>A0A7W4JVZ8</accession>
<feature type="domain" description="HTH lysR-type" evidence="5">
    <location>
        <begin position="9"/>
        <end position="66"/>
    </location>
</feature>
<keyword evidence="7" id="KW-1185">Reference proteome</keyword>
<organism evidence="6 7">
    <name type="scientific">Gluconacetobacter azotocaptans</name>
    <dbReference type="NCBI Taxonomy" id="142834"/>
    <lineage>
        <taxon>Bacteria</taxon>
        <taxon>Pseudomonadati</taxon>
        <taxon>Pseudomonadota</taxon>
        <taxon>Alphaproteobacteria</taxon>
        <taxon>Acetobacterales</taxon>
        <taxon>Acetobacteraceae</taxon>
        <taxon>Gluconacetobacter</taxon>
    </lineage>
</organism>
<dbReference type="RefSeq" id="WP_183121012.1">
    <property type="nucleotide sequence ID" value="NZ_JABEQF010000026.1"/>
</dbReference>
<dbReference type="Gene3D" id="1.10.10.10">
    <property type="entry name" value="Winged helix-like DNA-binding domain superfamily/Winged helix DNA-binding domain"/>
    <property type="match status" value="1"/>
</dbReference>
<dbReference type="GO" id="GO:0003700">
    <property type="term" value="F:DNA-binding transcription factor activity"/>
    <property type="evidence" value="ECO:0007669"/>
    <property type="project" value="InterPro"/>
</dbReference>
<dbReference type="SUPFAM" id="SSF53850">
    <property type="entry name" value="Periplasmic binding protein-like II"/>
    <property type="match status" value="1"/>
</dbReference>
<name>A0A7W4JVZ8_9PROT</name>
<dbReference type="InterPro" id="IPR005119">
    <property type="entry name" value="LysR_subst-bd"/>
</dbReference>
<dbReference type="InterPro" id="IPR036388">
    <property type="entry name" value="WH-like_DNA-bd_sf"/>
</dbReference>
<proteinExistence type="inferred from homology"/>
<comment type="caution">
    <text evidence="6">The sequence shown here is derived from an EMBL/GenBank/DDBJ whole genome shotgun (WGS) entry which is preliminary data.</text>
</comment>
<dbReference type="InterPro" id="IPR058163">
    <property type="entry name" value="LysR-type_TF_proteobact-type"/>
</dbReference>
<evidence type="ECO:0000313" key="6">
    <source>
        <dbReference type="EMBL" id="MBB2191904.1"/>
    </source>
</evidence>
<keyword evidence="4" id="KW-0804">Transcription</keyword>
<dbReference type="EMBL" id="JABEQF010000026">
    <property type="protein sequence ID" value="MBB2191904.1"/>
    <property type="molecule type" value="Genomic_DNA"/>
</dbReference>
<dbReference type="InterPro" id="IPR000847">
    <property type="entry name" value="LysR_HTH_N"/>
</dbReference>
<dbReference type="PANTHER" id="PTHR30537">
    <property type="entry name" value="HTH-TYPE TRANSCRIPTIONAL REGULATOR"/>
    <property type="match status" value="1"/>
</dbReference>
<evidence type="ECO:0000256" key="3">
    <source>
        <dbReference type="ARBA" id="ARBA00023125"/>
    </source>
</evidence>
<dbReference type="InterPro" id="IPR036390">
    <property type="entry name" value="WH_DNA-bd_sf"/>
</dbReference>
<dbReference type="GO" id="GO:0043565">
    <property type="term" value="F:sequence-specific DNA binding"/>
    <property type="evidence" value="ECO:0007669"/>
    <property type="project" value="TreeGrafter"/>
</dbReference>
<sequence>MSIRRQPFPSMNGLVTFEAAVRCGSFALAATELNVTPPAVSRMVARLESSLKTRLLIRAPHGVIPNEAGRILFDAIARGFSGIDAAIREIEDRRDGVETVTLSLSTGFTTHWLMPRLPAFKASFPGVDLRFDLIMGALAGPVHDVDLGMRFLAASDAGHEAVAITPEVIVPVRSPSYRLDPGLTDRLAALLAARQGGGAAIKPDWSTLFLTQGGDAVGDTMIFTDYAIVIQAAILGQGVALGWLNVVARWLRTGVLRPIDGHVVRTGRMCHLVRRGDRPLRPVVGRVRDWLVGELQDDVAAVGREFPSLAP</sequence>
<dbReference type="PROSITE" id="PS50931">
    <property type="entry name" value="HTH_LYSR"/>
    <property type="match status" value="1"/>
</dbReference>
<dbReference type="SUPFAM" id="SSF46785">
    <property type="entry name" value="Winged helix' DNA-binding domain"/>
    <property type="match status" value="1"/>
</dbReference>
<evidence type="ECO:0000256" key="2">
    <source>
        <dbReference type="ARBA" id="ARBA00023015"/>
    </source>
</evidence>